<dbReference type="Gene3D" id="1.10.260.40">
    <property type="entry name" value="lambda repressor-like DNA-binding domains"/>
    <property type="match status" value="1"/>
</dbReference>
<dbReference type="AlphaFoldDB" id="A0A6P2BZU0"/>
<protein>
    <submittedName>
        <fullName evidence="3">Addiction module antidote protein, HigA family</fullName>
    </submittedName>
</protein>
<accession>A0A6P2BZU0</accession>
<dbReference type="Proteomes" id="UP000460272">
    <property type="component" value="Unassembled WGS sequence"/>
</dbReference>
<keyword evidence="1" id="KW-0238">DNA-binding</keyword>
<organism evidence="3 4">
    <name type="scientific">Trebonia kvetii</name>
    <dbReference type="NCBI Taxonomy" id="2480626"/>
    <lineage>
        <taxon>Bacteria</taxon>
        <taxon>Bacillati</taxon>
        <taxon>Actinomycetota</taxon>
        <taxon>Actinomycetes</taxon>
        <taxon>Streptosporangiales</taxon>
        <taxon>Treboniaceae</taxon>
        <taxon>Trebonia</taxon>
    </lineage>
</organism>
<dbReference type="EMBL" id="RPFW01000003">
    <property type="protein sequence ID" value="TVZ04622.1"/>
    <property type="molecule type" value="Genomic_DNA"/>
</dbReference>
<evidence type="ECO:0000313" key="4">
    <source>
        <dbReference type="Proteomes" id="UP000460272"/>
    </source>
</evidence>
<dbReference type="GO" id="GO:0003677">
    <property type="term" value="F:DNA binding"/>
    <property type="evidence" value="ECO:0007669"/>
    <property type="project" value="UniProtKB-KW"/>
</dbReference>
<dbReference type="InterPro" id="IPR010982">
    <property type="entry name" value="Lambda_DNA-bd_dom_sf"/>
</dbReference>
<evidence type="ECO:0000256" key="1">
    <source>
        <dbReference type="ARBA" id="ARBA00023125"/>
    </source>
</evidence>
<feature type="domain" description="HTH cro/C1-type" evidence="2">
    <location>
        <begin position="19"/>
        <end position="48"/>
    </location>
</feature>
<name>A0A6P2BZU0_9ACTN</name>
<dbReference type="NCBIfam" id="TIGR02607">
    <property type="entry name" value="antidote_HigA"/>
    <property type="match status" value="1"/>
</dbReference>
<keyword evidence="4" id="KW-1185">Reference proteome</keyword>
<dbReference type="Pfam" id="PF01381">
    <property type="entry name" value="HTH_3"/>
    <property type="match status" value="1"/>
</dbReference>
<dbReference type="PANTHER" id="PTHR36924">
    <property type="entry name" value="ANTITOXIN HIGA-1"/>
    <property type="match status" value="1"/>
</dbReference>
<gene>
    <name evidence="3" type="primary">higA</name>
    <name evidence="3" type="ORF">EAS64_19975</name>
</gene>
<dbReference type="SUPFAM" id="SSF47413">
    <property type="entry name" value="lambda repressor-like DNA-binding domains"/>
    <property type="match status" value="1"/>
</dbReference>
<dbReference type="InterPro" id="IPR001387">
    <property type="entry name" value="Cro/C1-type_HTH"/>
</dbReference>
<dbReference type="PANTHER" id="PTHR36924:SF1">
    <property type="entry name" value="ANTITOXIN HIGA-1"/>
    <property type="match status" value="1"/>
</dbReference>
<dbReference type="OrthoDB" id="3174593at2"/>
<sequence>MKGFSIELGRAVPLSRRPINEIVHGQRRISADTALRLARFFGTSEPFWMNLQSRCDLEIEKDRLGPVLDSIQPIAAAG</sequence>
<evidence type="ECO:0000313" key="3">
    <source>
        <dbReference type="EMBL" id="TVZ04622.1"/>
    </source>
</evidence>
<proteinExistence type="predicted"/>
<evidence type="ECO:0000259" key="2">
    <source>
        <dbReference type="PROSITE" id="PS50943"/>
    </source>
</evidence>
<dbReference type="PROSITE" id="PS50943">
    <property type="entry name" value="HTH_CROC1"/>
    <property type="match status" value="1"/>
</dbReference>
<reference evidence="3 4" key="1">
    <citation type="submission" date="2018-11" db="EMBL/GenBank/DDBJ databases">
        <title>Trebonia kvetii gen.nov., sp.nov., a novel acidophilic actinobacterium, and proposal of the new actinobacterial family Treboniaceae fam. nov.</title>
        <authorList>
            <person name="Rapoport D."/>
            <person name="Sagova-Mareckova M."/>
            <person name="Sedlacek I."/>
            <person name="Provaznik J."/>
            <person name="Kralova S."/>
            <person name="Pavlinic D."/>
            <person name="Benes V."/>
            <person name="Kopecky J."/>
        </authorList>
    </citation>
    <scope>NUCLEOTIDE SEQUENCE [LARGE SCALE GENOMIC DNA]</scope>
    <source>
        <strain evidence="3 4">15Tr583</strain>
    </source>
</reference>
<comment type="caution">
    <text evidence="3">The sequence shown here is derived from an EMBL/GenBank/DDBJ whole genome shotgun (WGS) entry which is preliminary data.</text>
</comment>
<dbReference type="InterPro" id="IPR013430">
    <property type="entry name" value="Toxin_antidote_HigA"/>
</dbReference>
<dbReference type="RefSeq" id="WP_145854750.1">
    <property type="nucleotide sequence ID" value="NZ_RPFW01000003.1"/>
</dbReference>